<proteinExistence type="predicted"/>
<protein>
    <recommendedName>
        <fullName evidence="2">F5/8 type C domain-containing protein</fullName>
    </recommendedName>
</protein>
<evidence type="ECO:0000256" key="1">
    <source>
        <dbReference type="SAM" id="Coils"/>
    </source>
</evidence>
<gene>
    <name evidence="3" type="ORF">M9Y10_026874</name>
</gene>
<dbReference type="InterPro" id="IPR008979">
    <property type="entry name" value="Galactose-bd-like_sf"/>
</dbReference>
<keyword evidence="1" id="KW-0175">Coiled coil</keyword>
<dbReference type="Gene3D" id="3.30.710.10">
    <property type="entry name" value="Potassium Channel Kv1.1, Chain A"/>
    <property type="match status" value="1"/>
</dbReference>
<dbReference type="EMBL" id="JAPFFF010000040">
    <property type="protein sequence ID" value="KAK8841922.1"/>
    <property type="molecule type" value="Genomic_DNA"/>
</dbReference>
<evidence type="ECO:0000313" key="3">
    <source>
        <dbReference type="EMBL" id="KAK8841922.1"/>
    </source>
</evidence>
<feature type="domain" description="F5/8 type C" evidence="2">
    <location>
        <begin position="406"/>
        <end position="530"/>
    </location>
</feature>
<dbReference type="Gene3D" id="2.60.120.260">
    <property type="entry name" value="Galactose-binding domain-like"/>
    <property type="match status" value="1"/>
</dbReference>
<keyword evidence="4" id="KW-1185">Reference proteome</keyword>
<dbReference type="SUPFAM" id="SSF49785">
    <property type="entry name" value="Galactose-binding domain-like"/>
    <property type="match status" value="1"/>
</dbReference>
<evidence type="ECO:0000259" key="2">
    <source>
        <dbReference type="Pfam" id="PF00754"/>
    </source>
</evidence>
<sequence>MAMNSDDIICNTEVIPDTHCFVYRNKKYPIKYDFFKYSSKYFQDHQEEIQNNPNIQLTDDKLSSNYELTDDTITDFIKFVQCSQIKLTRENVVGLNYLSTKYEISTLKKHTEDYIKKNHQIFVVELLQKNETDTNFDRENCEEIISSHLEEYIHDERLSNLTIPTLYRIVTKYHQKKSNTQTNKEIIDFLFKILGKYGREASVLFSDVNFGDAKIEIIKRLLTDFSSDFDFHFINSTLLQTLYDTNGEIMRREEQHQIEIEKMKDEIKRIDEKYQNEIKRIEESHRDEIKMQKEETQKLVSDIKNDLMKEIGKLREELKSQKELSDMLQSELRPLSVQLKTLQADFQVANFNVKKLAKAEEGRKRREKEEGTPHLLKENDEFNGIIKYLTDVTKGNIHDNGTIEVTTSSNDSSSKNILDFNCNSCYEADDSDDEWICFDFKKRKVKITDYSIKSYQSGKDGHHLKSWIIEISNDGRTWQTIDEHRDCPTLNGSCITGTFSVKPNNHSRYVRLHQTGEPWGGHYLWFHYIEFYGYLRE</sequence>
<dbReference type="InterPro" id="IPR011333">
    <property type="entry name" value="SKP1/BTB/POZ_sf"/>
</dbReference>
<dbReference type="InterPro" id="IPR000421">
    <property type="entry name" value="FA58C"/>
</dbReference>
<name>A0ABR2H8M1_9EUKA</name>
<accession>A0ABR2H8M1</accession>
<organism evidence="3 4">
    <name type="scientific">Tritrichomonas musculus</name>
    <dbReference type="NCBI Taxonomy" id="1915356"/>
    <lineage>
        <taxon>Eukaryota</taxon>
        <taxon>Metamonada</taxon>
        <taxon>Parabasalia</taxon>
        <taxon>Tritrichomonadida</taxon>
        <taxon>Tritrichomonadidae</taxon>
        <taxon>Tritrichomonas</taxon>
    </lineage>
</organism>
<dbReference type="Pfam" id="PF00754">
    <property type="entry name" value="F5_F8_type_C"/>
    <property type="match status" value="1"/>
</dbReference>
<evidence type="ECO:0000313" key="4">
    <source>
        <dbReference type="Proteomes" id="UP001470230"/>
    </source>
</evidence>
<reference evidence="3 4" key="1">
    <citation type="submission" date="2024-04" db="EMBL/GenBank/DDBJ databases">
        <title>Tritrichomonas musculus Genome.</title>
        <authorList>
            <person name="Alves-Ferreira E."/>
            <person name="Grigg M."/>
            <person name="Lorenzi H."/>
            <person name="Galac M."/>
        </authorList>
    </citation>
    <scope>NUCLEOTIDE SEQUENCE [LARGE SCALE GENOMIC DNA]</scope>
    <source>
        <strain evidence="3 4">EAF2021</strain>
    </source>
</reference>
<comment type="caution">
    <text evidence="3">The sequence shown here is derived from an EMBL/GenBank/DDBJ whole genome shotgun (WGS) entry which is preliminary data.</text>
</comment>
<dbReference type="Proteomes" id="UP001470230">
    <property type="component" value="Unassembled WGS sequence"/>
</dbReference>
<feature type="coiled-coil region" evidence="1">
    <location>
        <begin position="246"/>
        <end position="331"/>
    </location>
</feature>